<dbReference type="Pfam" id="PF01105">
    <property type="entry name" value="EMP24_GP25L"/>
    <property type="match status" value="1"/>
</dbReference>
<dbReference type="OrthoDB" id="2194254at2759"/>
<gene>
    <name evidence="4" type="ORF">VICG_00379</name>
</gene>
<dbReference type="AlphaFoldDB" id="L2GQP2"/>
<keyword evidence="1" id="KW-1133">Transmembrane helix</keyword>
<sequence>MFFLFLSCILAEIFVFQRPGDTITIKFTLDPENINTGFFNPEVGHNMKFKVKIASKDDKRILYLNDSLPEGKETHFSFNNTDSQDILLHILSMAADEKTPTSPSEFQMKFESTADTFNTKVSKEVQYKPAINALNHLLAKLNNITTTTKEVYNKSGDLRNEQKKMLSFVLGFSIISLFAFAVLNFFKLYLMKSYLNEKKYL</sequence>
<dbReference type="STRING" id="993615.L2GQP2"/>
<evidence type="ECO:0000313" key="5">
    <source>
        <dbReference type="Proteomes" id="UP000011082"/>
    </source>
</evidence>
<dbReference type="InterPro" id="IPR009038">
    <property type="entry name" value="GOLD_dom"/>
</dbReference>
<name>L2GQP2_VITCO</name>
<feature type="domain" description="GOLD" evidence="3">
    <location>
        <begin position="20"/>
        <end position="195"/>
    </location>
</feature>
<evidence type="ECO:0000256" key="1">
    <source>
        <dbReference type="SAM" id="Phobius"/>
    </source>
</evidence>
<proteinExistence type="predicted"/>
<dbReference type="HOGENOM" id="CLU_115931_0_0_1"/>
<dbReference type="VEuPathDB" id="MicrosporidiaDB:VICG_00379"/>
<dbReference type="InParanoid" id="L2GQP2"/>
<organism evidence="4 5">
    <name type="scientific">Vittaforma corneae (strain ATCC 50505)</name>
    <name type="common">Microsporidian parasite</name>
    <name type="synonym">Nosema corneum</name>
    <dbReference type="NCBI Taxonomy" id="993615"/>
    <lineage>
        <taxon>Eukaryota</taxon>
        <taxon>Fungi</taxon>
        <taxon>Fungi incertae sedis</taxon>
        <taxon>Microsporidia</taxon>
        <taxon>Nosematidae</taxon>
        <taxon>Vittaforma</taxon>
    </lineage>
</organism>
<dbReference type="RefSeq" id="XP_007603832.1">
    <property type="nucleotide sequence ID" value="XM_007603770.1"/>
</dbReference>
<dbReference type="OMA" id="YKPAINA"/>
<feature type="signal peptide" evidence="2">
    <location>
        <begin position="1"/>
        <end position="22"/>
    </location>
</feature>
<feature type="chain" id="PRO_5003959936" description="GOLD domain-containing protein" evidence="2">
    <location>
        <begin position="23"/>
        <end position="201"/>
    </location>
</feature>
<feature type="transmembrane region" description="Helical" evidence="1">
    <location>
        <begin position="165"/>
        <end position="190"/>
    </location>
</feature>
<dbReference type="GeneID" id="19881097"/>
<evidence type="ECO:0000313" key="4">
    <source>
        <dbReference type="EMBL" id="ELA42627.1"/>
    </source>
</evidence>
<keyword evidence="5" id="KW-1185">Reference proteome</keyword>
<dbReference type="Proteomes" id="UP000011082">
    <property type="component" value="Unassembled WGS sequence"/>
</dbReference>
<keyword evidence="2" id="KW-0732">Signal</keyword>
<keyword evidence="1" id="KW-0472">Membrane</keyword>
<accession>L2GQP2</accession>
<reference evidence="5" key="1">
    <citation type="submission" date="2011-05" db="EMBL/GenBank/DDBJ databases">
        <title>The genome sequence of Vittaforma corneae strain ATCC 50505.</title>
        <authorList>
            <consortium name="The Broad Institute Genome Sequencing Platform"/>
            <person name="Cuomo C."/>
            <person name="Didier E."/>
            <person name="Bowers L."/>
            <person name="Young S.K."/>
            <person name="Zeng Q."/>
            <person name="Gargeya S."/>
            <person name="Fitzgerald M."/>
            <person name="Haas B."/>
            <person name="Abouelleil A."/>
            <person name="Alvarado L."/>
            <person name="Arachchi H.M."/>
            <person name="Berlin A."/>
            <person name="Chapman S.B."/>
            <person name="Gearin G."/>
            <person name="Goldberg J."/>
            <person name="Griggs A."/>
            <person name="Gujja S."/>
            <person name="Hansen M."/>
            <person name="Heiman D."/>
            <person name="Howarth C."/>
            <person name="Larimer J."/>
            <person name="Lui A."/>
            <person name="MacDonald P.J.P."/>
            <person name="McCowen C."/>
            <person name="Montmayeur A."/>
            <person name="Murphy C."/>
            <person name="Neiman D."/>
            <person name="Pearson M."/>
            <person name="Priest M."/>
            <person name="Roberts A."/>
            <person name="Saif S."/>
            <person name="Shea T."/>
            <person name="Sisk P."/>
            <person name="Stolte C."/>
            <person name="Sykes S."/>
            <person name="Wortman J."/>
            <person name="Nusbaum C."/>
            <person name="Birren B."/>
        </authorList>
    </citation>
    <scope>NUCLEOTIDE SEQUENCE [LARGE SCALE GENOMIC DNA]</scope>
    <source>
        <strain evidence="5">ATCC 50505</strain>
    </source>
</reference>
<evidence type="ECO:0000256" key="2">
    <source>
        <dbReference type="SAM" id="SignalP"/>
    </source>
</evidence>
<keyword evidence="1" id="KW-0812">Transmembrane</keyword>
<evidence type="ECO:0000259" key="3">
    <source>
        <dbReference type="Pfam" id="PF01105"/>
    </source>
</evidence>
<dbReference type="EMBL" id="JH370131">
    <property type="protein sequence ID" value="ELA42627.1"/>
    <property type="molecule type" value="Genomic_DNA"/>
</dbReference>
<protein>
    <recommendedName>
        <fullName evidence="3">GOLD domain-containing protein</fullName>
    </recommendedName>
</protein>